<evidence type="ECO:0000313" key="1">
    <source>
        <dbReference type="EMBL" id="KAK1920793.1"/>
    </source>
</evidence>
<dbReference type="AlphaFoldDB" id="A0AAD9CUT7"/>
<sequence length="249" mass="27809">MSGKTYTQYLLDKYRSDFDAATQHPFLLATGDGSIDQAVLTQWLRQDYLYAYVGYLKFASLLLSRLPLPTSPPGPDSSPRTQALGRAIPLLTFSLANIKRETDFFVQTAQDHGLDLHPQGRMPDAPGPDGLLGPYTALTRSYVDFLGATAAMGSLEDGLVLLWAMEKAYHTAWSYAKRFVPSQPAQSPKEAALRLFVDNWTCDEFVGFVRDCTDVVDGLEIDPDSETGKQAEEVFKRTLWLEQRFWPSA</sequence>
<proteinExistence type="predicted"/>
<dbReference type="Gene3D" id="1.20.910.10">
    <property type="entry name" value="Heme oxygenase-like"/>
    <property type="match status" value="1"/>
</dbReference>
<dbReference type="SUPFAM" id="SSF48613">
    <property type="entry name" value="Heme oxygenase-like"/>
    <property type="match status" value="1"/>
</dbReference>
<name>A0AAD9CUT7_PAPLA</name>
<keyword evidence="2" id="KW-1185">Reference proteome</keyword>
<dbReference type="Proteomes" id="UP001182556">
    <property type="component" value="Unassembled WGS sequence"/>
</dbReference>
<gene>
    <name evidence="1" type="ORF">DB88DRAFT_501073</name>
</gene>
<organism evidence="1 2">
    <name type="scientific">Papiliotrema laurentii</name>
    <name type="common">Cryptococcus laurentii</name>
    <dbReference type="NCBI Taxonomy" id="5418"/>
    <lineage>
        <taxon>Eukaryota</taxon>
        <taxon>Fungi</taxon>
        <taxon>Dikarya</taxon>
        <taxon>Basidiomycota</taxon>
        <taxon>Agaricomycotina</taxon>
        <taxon>Tremellomycetes</taxon>
        <taxon>Tremellales</taxon>
        <taxon>Rhynchogastremaceae</taxon>
        <taxon>Papiliotrema</taxon>
    </lineage>
</organism>
<dbReference type="CDD" id="cd19357">
    <property type="entry name" value="TenA_E_At3g16990-like"/>
    <property type="match status" value="1"/>
</dbReference>
<dbReference type="PANTHER" id="PTHR41813">
    <property type="entry name" value="REGULATOR PAB1642, PUTATIVE (AFU_ORTHOLOGUE AFUA_3G11955)-RELATED"/>
    <property type="match status" value="1"/>
</dbReference>
<evidence type="ECO:0000313" key="2">
    <source>
        <dbReference type="Proteomes" id="UP001182556"/>
    </source>
</evidence>
<evidence type="ECO:0008006" key="3">
    <source>
        <dbReference type="Google" id="ProtNLM"/>
    </source>
</evidence>
<dbReference type="PANTHER" id="PTHR41813:SF2">
    <property type="entry name" value="REGULATOR PAB1642, PUTATIVE (AFU_ORTHOLOGUE AFUA_3G11955)-RELATED"/>
    <property type="match status" value="1"/>
</dbReference>
<reference evidence="1" key="1">
    <citation type="submission" date="2023-02" db="EMBL/GenBank/DDBJ databases">
        <title>Identification and recombinant expression of a fungal hydrolase from Papiliotrema laurentii that hydrolyzes apple cutin and clears colloidal polyester polyurethane.</title>
        <authorList>
            <consortium name="DOE Joint Genome Institute"/>
            <person name="Roman V.A."/>
            <person name="Bojanowski C."/>
            <person name="Crable B.R."/>
            <person name="Wagner D.N."/>
            <person name="Hung C.S."/>
            <person name="Nadeau L.J."/>
            <person name="Schratz L."/>
            <person name="Haridas S."/>
            <person name="Pangilinan J."/>
            <person name="Lipzen A."/>
            <person name="Na H."/>
            <person name="Yan M."/>
            <person name="Ng V."/>
            <person name="Grigoriev I.V."/>
            <person name="Spatafora J.W."/>
            <person name="Barlow D."/>
            <person name="Biffinger J."/>
            <person name="Kelley-Loughnane N."/>
            <person name="Varaljay V.A."/>
            <person name="Crookes-Goodson W.J."/>
        </authorList>
    </citation>
    <scope>NUCLEOTIDE SEQUENCE</scope>
    <source>
        <strain evidence="1">5307AH</strain>
    </source>
</reference>
<dbReference type="EMBL" id="JAODAN010000012">
    <property type="protein sequence ID" value="KAK1920793.1"/>
    <property type="molecule type" value="Genomic_DNA"/>
</dbReference>
<dbReference type="InterPro" id="IPR016084">
    <property type="entry name" value="Haem_Oase-like_multi-hlx"/>
</dbReference>
<comment type="caution">
    <text evidence="1">The sequence shown here is derived from an EMBL/GenBank/DDBJ whole genome shotgun (WGS) entry which is preliminary data.</text>
</comment>
<protein>
    <recommendedName>
        <fullName evidence="3">Thiaminase-2/PQQC domain-containing protein</fullName>
    </recommendedName>
</protein>
<accession>A0AAD9CUT7</accession>
<dbReference type="InterPro" id="IPR053261">
    <property type="entry name" value="Polyketide-peptide_reg"/>
</dbReference>